<dbReference type="FunFam" id="3.10.620.30:FF:000005">
    <property type="entry name" value="SH3 domain protein (Cyk3), putative"/>
    <property type="match status" value="1"/>
</dbReference>
<comment type="caution">
    <text evidence="5">The sequence shown here is derived from an EMBL/GenBank/DDBJ whole genome shotgun (WGS) entry which is preliminary data.</text>
</comment>
<dbReference type="Proteomes" id="UP000192596">
    <property type="component" value="Unassembled WGS sequence"/>
</dbReference>
<feature type="region of interest" description="Disordered" evidence="3">
    <location>
        <begin position="744"/>
        <end position="814"/>
    </location>
</feature>
<organism evidence="5 6">
    <name type="scientific">Cryoendolithus antarcticus</name>
    <dbReference type="NCBI Taxonomy" id="1507870"/>
    <lineage>
        <taxon>Eukaryota</taxon>
        <taxon>Fungi</taxon>
        <taxon>Dikarya</taxon>
        <taxon>Ascomycota</taxon>
        <taxon>Pezizomycotina</taxon>
        <taxon>Dothideomycetes</taxon>
        <taxon>Dothideomycetidae</taxon>
        <taxon>Cladosporiales</taxon>
        <taxon>Cladosporiaceae</taxon>
        <taxon>Cryoendolithus</taxon>
    </lineage>
</organism>
<feature type="compositionally biased region" description="Basic and acidic residues" evidence="3">
    <location>
        <begin position="397"/>
        <end position="407"/>
    </location>
</feature>
<feature type="compositionally biased region" description="Polar residues" evidence="3">
    <location>
        <begin position="549"/>
        <end position="559"/>
    </location>
</feature>
<dbReference type="SMART" id="SM00326">
    <property type="entry name" value="SH3"/>
    <property type="match status" value="1"/>
</dbReference>
<feature type="domain" description="SH3" evidence="4">
    <location>
        <begin position="10"/>
        <end position="72"/>
    </location>
</feature>
<dbReference type="Pfam" id="PF24584">
    <property type="entry name" value="Ig_CYK3_C"/>
    <property type="match status" value="2"/>
</dbReference>
<dbReference type="STRING" id="1507870.A0A1V8TV07"/>
<feature type="region of interest" description="Disordered" evidence="3">
    <location>
        <begin position="600"/>
        <end position="620"/>
    </location>
</feature>
<feature type="region of interest" description="Disordered" evidence="3">
    <location>
        <begin position="536"/>
        <end position="584"/>
    </location>
</feature>
<feature type="compositionally biased region" description="Polar residues" evidence="3">
    <location>
        <begin position="190"/>
        <end position="213"/>
    </location>
</feature>
<feature type="region of interest" description="Disordered" evidence="3">
    <location>
        <begin position="636"/>
        <end position="709"/>
    </location>
</feature>
<feature type="region of interest" description="Disordered" evidence="3">
    <location>
        <begin position="78"/>
        <end position="99"/>
    </location>
</feature>
<feature type="compositionally biased region" description="Basic residues" evidence="3">
    <location>
        <begin position="571"/>
        <end position="584"/>
    </location>
</feature>
<keyword evidence="1 2" id="KW-0728">SH3 domain</keyword>
<accession>A0A1V8TV07</accession>
<dbReference type="InterPro" id="IPR056409">
    <property type="entry name" value="Ig_CYK3_C"/>
</dbReference>
<evidence type="ECO:0000256" key="2">
    <source>
        <dbReference type="PROSITE-ProRule" id="PRU00192"/>
    </source>
</evidence>
<dbReference type="GO" id="GO:0140278">
    <property type="term" value="P:mitotic division septum assembly"/>
    <property type="evidence" value="ECO:0007669"/>
    <property type="project" value="TreeGrafter"/>
</dbReference>
<dbReference type="PANTHER" id="PTHR46333:SF2">
    <property type="entry name" value="CYTOKINESIS PROTEIN 3"/>
    <property type="match status" value="1"/>
</dbReference>
<dbReference type="InParanoid" id="A0A1V8TV07"/>
<dbReference type="Gene3D" id="2.30.30.40">
    <property type="entry name" value="SH3 Domains"/>
    <property type="match status" value="1"/>
</dbReference>
<dbReference type="FunFam" id="2.30.30.40:FF:000168">
    <property type="entry name" value="SH3 domain protein (Cyk3)"/>
    <property type="match status" value="1"/>
</dbReference>
<evidence type="ECO:0000313" key="6">
    <source>
        <dbReference type="Proteomes" id="UP000192596"/>
    </source>
</evidence>
<dbReference type="SUPFAM" id="SSF54001">
    <property type="entry name" value="Cysteine proteinases"/>
    <property type="match status" value="1"/>
</dbReference>
<dbReference type="SUPFAM" id="SSF50044">
    <property type="entry name" value="SH3-domain"/>
    <property type="match status" value="1"/>
</dbReference>
<feature type="region of interest" description="Disordered" evidence="3">
    <location>
        <begin position="488"/>
        <end position="513"/>
    </location>
</feature>
<feature type="compositionally biased region" description="Polar residues" evidence="3">
    <location>
        <begin position="754"/>
        <end position="774"/>
    </location>
</feature>
<dbReference type="InterPro" id="IPR002931">
    <property type="entry name" value="Transglutaminase-like"/>
</dbReference>
<feature type="compositionally biased region" description="Low complexity" evidence="3">
    <location>
        <begin position="241"/>
        <end position="271"/>
    </location>
</feature>
<proteinExistence type="predicted"/>
<dbReference type="Pfam" id="PF01841">
    <property type="entry name" value="Transglut_core"/>
    <property type="match status" value="1"/>
</dbReference>
<feature type="region of interest" description="Disordered" evidence="3">
    <location>
        <begin position="1255"/>
        <end position="1296"/>
    </location>
</feature>
<dbReference type="GO" id="GO:0110085">
    <property type="term" value="C:mitotic actomyosin contractile ring"/>
    <property type="evidence" value="ECO:0007669"/>
    <property type="project" value="TreeGrafter"/>
</dbReference>
<dbReference type="OrthoDB" id="6129702at2759"/>
<dbReference type="InterPro" id="IPR052557">
    <property type="entry name" value="CAP/Cytokinesis_protein"/>
</dbReference>
<feature type="compositionally biased region" description="Low complexity" evidence="3">
    <location>
        <begin position="673"/>
        <end position="684"/>
    </location>
</feature>
<feature type="compositionally biased region" description="Low complexity" evidence="3">
    <location>
        <begin position="1272"/>
        <end position="1291"/>
    </location>
</feature>
<feature type="compositionally biased region" description="Low complexity" evidence="3">
    <location>
        <begin position="560"/>
        <end position="570"/>
    </location>
</feature>
<dbReference type="InterPro" id="IPR001452">
    <property type="entry name" value="SH3_domain"/>
</dbReference>
<evidence type="ECO:0000259" key="4">
    <source>
        <dbReference type="PROSITE" id="PS50002"/>
    </source>
</evidence>
<dbReference type="PANTHER" id="PTHR46333">
    <property type="entry name" value="CYTOKINESIS PROTEIN 3"/>
    <property type="match status" value="1"/>
</dbReference>
<keyword evidence="6" id="KW-1185">Reference proteome</keyword>
<evidence type="ECO:0000313" key="5">
    <source>
        <dbReference type="EMBL" id="OQO15144.1"/>
    </source>
</evidence>
<gene>
    <name evidence="5" type="ORF">B0A48_00526</name>
</gene>
<dbReference type="SMART" id="SM00460">
    <property type="entry name" value="TGc"/>
    <property type="match status" value="1"/>
</dbReference>
<evidence type="ECO:0000256" key="3">
    <source>
        <dbReference type="SAM" id="MobiDB-lite"/>
    </source>
</evidence>
<feature type="compositionally biased region" description="Low complexity" evidence="3">
    <location>
        <begin position="744"/>
        <end position="753"/>
    </location>
</feature>
<feature type="compositionally biased region" description="Low complexity" evidence="3">
    <location>
        <begin position="171"/>
        <end position="184"/>
    </location>
</feature>
<feature type="compositionally biased region" description="Polar residues" evidence="3">
    <location>
        <begin position="411"/>
        <end position="424"/>
    </location>
</feature>
<evidence type="ECO:0000256" key="1">
    <source>
        <dbReference type="ARBA" id="ARBA00022443"/>
    </source>
</evidence>
<name>A0A1V8TV07_9PEZI</name>
<dbReference type="Gene3D" id="3.10.620.30">
    <property type="match status" value="1"/>
</dbReference>
<sequence>MGAPAEAPTRFPCWCRATYSWGGESKKDLGIIEGDLIEALNAGDGLWWTGRLRRDPRAIGMFPSNFVNVLDETFQPGVPSRQSMPVQAAAPTAKNKTFRKPFQAYEKTGAQDTARIEANKVAERPAEKKSAFKPFSSMRTAQAPASVPVQAENHGYRAPNPRGSGSRMSKAGSPLPSRRPSASPTPTPGYAQQPSYEQSSRRGTYQDDYNQGTYLRYGPQDDYRASSPYPTQRTPSPNPIRSASPMPMSRAASPMPMQRATSPMPMSRAASPAPPRSRSPLPNSYHDGSAFPQLLPQSSRAPSPDPFYIGHQGSRAPSPAPPQGHWETARAPSPALPNGYTSHSRAASPALSFGYEPYRRPSDASFGDDVGSSPPPPPPVHRVAYQPSRAPSPAPMQHDDQGYDRGASRTPIPTSAGGASQATPSPLRDAMNDVMSSLHDMSMYQSSPPPPVSLHTTAQSQNAQMWSPDGFEHVRTQSRNEMRAHSSLGFASGGEYEIDGRTPSLPSSRDGPVPQLATFAERMEHQLQHDASIASYSSHAPAPPLKGSQYASTRPTTATSHSSNESASSHHSMHSQQKHPHLRQRKSAYELGRERLNRTYTTKTTATQSSSATQSSNSTALTDHSLMSGYSAGGFSATSAGSLARRKSGLGSTKGTHRPINLGEAKTTGDMNSSTRSVAASSVSGGSGPSYHESHASADGPLPTPRADWTKDLTESAGILGGLSSAPKSKKSGFFKKMIESAKTTAKTGAANARSTIGSANGSRPGSRADSPTKSLLHGSGPTGIAGGLASRPQSAAGGAARDMGMGGGEWMQVRRDVNRSNTLSRREREERAERCEILALSVLSPIEQLHEMSEGDEGLDGMPVHEPTDFQLSNLGLVDKSVRFINSIPPMINAAALAQSYVCRPHRSDVARLRAIFTWVAERITWEEDYEGHSDSRRVVQTKRGSSDEIAMLVRDMCNAVGLHAEVVQGYLKTPGESITIDDLAHSNHYWNAVIVDGEWRILDCALASPTNPKRALYSSASAQVAEPWYFLARPSEICYTHIPAVPAQQRIVPAIEPDVLLALPCAGPAYFRHSVELTDFSNSALHLENLEMAHFACHVPADTELVAEVSSRTLTQDPEGDIYDSPELTITPALTQPSWSGTRKLVKIKALIPSTAGSTATLRVYAGKRGLMHSIKDNPHALAFALPLTHSGTQNPPYEFVVRHPTPHAQRRDLYIAQPQCRILGANHTFVFHIRQWPSSLSHFSPDTWSAPIRHPDTSTIPARPGSAMSTLSTTSSVPLSNPSTTSSSEGMTAAQQRPVKLALQSPSQKILRLTRRAETEGEEGWGSGWEAVVKVSEKGVWRGLVLADRSARWCVFAEWECV</sequence>
<feature type="compositionally biased region" description="Basic and acidic residues" evidence="3">
    <location>
        <begin position="118"/>
        <end position="130"/>
    </location>
</feature>
<feature type="region of interest" description="Disordered" evidence="3">
    <location>
        <begin position="118"/>
        <end position="461"/>
    </location>
</feature>
<dbReference type="EMBL" id="NAJO01000001">
    <property type="protein sequence ID" value="OQO15144.1"/>
    <property type="molecule type" value="Genomic_DNA"/>
</dbReference>
<dbReference type="InterPro" id="IPR038765">
    <property type="entry name" value="Papain-like_cys_pep_sf"/>
</dbReference>
<dbReference type="InterPro" id="IPR036028">
    <property type="entry name" value="SH3-like_dom_sf"/>
</dbReference>
<dbReference type="PROSITE" id="PS50002">
    <property type="entry name" value="SH3"/>
    <property type="match status" value="1"/>
</dbReference>
<dbReference type="FunCoup" id="A0A1V8TV07">
    <property type="interactions" value="55"/>
</dbReference>
<protein>
    <recommendedName>
        <fullName evidence="4">SH3 domain-containing protein</fullName>
    </recommendedName>
</protein>
<reference evidence="6" key="1">
    <citation type="submission" date="2017-03" db="EMBL/GenBank/DDBJ databases">
        <title>Genomes of endolithic fungi from Antarctica.</title>
        <authorList>
            <person name="Coleine C."/>
            <person name="Masonjones S."/>
            <person name="Stajich J.E."/>
        </authorList>
    </citation>
    <scope>NUCLEOTIDE SEQUENCE [LARGE SCALE GENOMIC DNA]</scope>
    <source>
        <strain evidence="6">CCFEE 5527</strain>
    </source>
</reference>